<feature type="signal peptide" evidence="2">
    <location>
        <begin position="1"/>
        <end position="20"/>
    </location>
</feature>
<keyword evidence="4" id="KW-1185">Reference proteome</keyword>
<comment type="caution">
    <text evidence="3">The sequence shown here is derived from an EMBL/GenBank/DDBJ whole genome shotgun (WGS) entry which is preliminary data.</text>
</comment>
<evidence type="ECO:0000256" key="2">
    <source>
        <dbReference type="SAM" id="SignalP"/>
    </source>
</evidence>
<evidence type="ECO:0000313" key="4">
    <source>
        <dbReference type="Proteomes" id="UP000253426"/>
    </source>
</evidence>
<dbReference type="AlphaFoldDB" id="A0A366HQ32"/>
<dbReference type="InterPro" id="IPR011250">
    <property type="entry name" value="OMP/PagP_B-barrel"/>
</dbReference>
<evidence type="ECO:0008006" key="5">
    <source>
        <dbReference type="Google" id="ProtNLM"/>
    </source>
</evidence>
<dbReference type="RefSeq" id="WP_113957324.1">
    <property type="nucleotide sequence ID" value="NZ_QNRR01000002.1"/>
</dbReference>
<dbReference type="OrthoDB" id="195562at2"/>
<accession>A0A366HQ32</accession>
<reference evidence="3 4" key="1">
    <citation type="submission" date="2018-06" db="EMBL/GenBank/DDBJ databases">
        <title>Genomic Encyclopedia of Type Strains, Phase IV (KMG-IV): sequencing the most valuable type-strain genomes for metagenomic binning, comparative biology and taxonomic classification.</title>
        <authorList>
            <person name="Goeker M."/>
        </authorList>
    </citation>
    <scope>NUCLEOTIDE SEQUENCE [LARGE SCALE GENOMIC DNA]</scope>
    <source>
        <strain evidence="3 4">DSM 25532</strain>
    </source>
</reference>
<feature type="chain" id="PRO_5016695664" description="Outer membrane protein with beta-barrel domain" evidence="2">
    <location>
        <begin position="21"/>
        <end position="256"/>
    </location>
</feature>
<name>A0A366HQ32_9BACT</name>
<dbReference type="Proteomes" id="UP000253426">
    <property type="component" value="Unassembled WGS sequence"/>
</dbReference>
<evidence type="ECO:0000256" key="1">
    <source>
        <dbReference type="SAM" id="MobiDB-lite"/>
    </source>
</evidence>
<gene>
    <name evidence="3" type="ORF">DES53_102132</name>
</gene>
<organism evidence="3 4">
    <name type="scientific">Roseimicrobium gellanilyticum</name>
    <dbReference type="NCBI Taxonomy" id="748857"/>
    <lineage>
        <taxon>Bacteria</taxon>
        <taxon>Pseudomonadati</taxon>
        <taxon>Verrucomicrobiota</taxon>
        <taxon>Verrucomicrobiia</taxon>
        <taxon>Verrucomicrobiales</taxon>
        <taxon>Verrucomicrobiaceae</taxon>
        <taxon>Roseimicrobium</taxon>
    </lineage>
</organism>
<proteinExistence type="predicted"/>
<dbReference type="SUPFAM" id="SSF56925">
    <property type="entry name" value="OMPA-like"/>
    <property type="match status" value="1"/>
</dbReference>
<protein>
    <recommendedName>
        <fullName evidence="5">Outer membrane protein with beta-barrel domain</fullName>
    </recommendedName>
</protein>
<evidence type="ECO:0000313" key="3">
    <source>
        <dbReference type="EMBL" id="RBP45750.1"/>
    </source>
</evidence>
<dbReference type="EMBL" id="QNRR01000002">
    <property type="protein sequence ID" value="RBP45750.1"/>
    <property type="molecule type" value="Genomic_DNA"/>
</dbReference>
<feature type="region of interest" description="Disordered" evidence="1">
    <location>
        <begin position="39"/>
        <end position="58"/>
    </location>
</feature>
<keyword evidence="2" id="KW-0732">Signal</keyword>
<sequence>MIRFLLPVAALACSVASGVAQNYQAQYPYDPYNAAPAPQQYQEYQSSPSQPNYSYGGGGGGDYTKQSYGSGAISSGGGGRYAELLSWGHLEGHYAYNDFRGDDKLDGDSGFGVNLRVALMKIGFLHFGLDRILAEGPNAQDLSLTTATVGGGVFLPVTERFHIYGEVGFRYDWTGGDLDYIYEDDISLFLRPGVRFAVTENFELTASVLFSDTENFNEYVIEVSGYYALLDWLDVGGGVDFGDDYNTYRLGGRWRW</sequence>
<feature type="compositionally biased region" description="Low complexity" evidence="1">
    <location>
        <begin position="39"/>
        <end position="54"/>
    </location>
</feature>